<dbReference type="InterPro" id="IPR012677">
    <property type="entry name" value="Nucleotide-bd_a/b_plait_sf"/>
</dbReference>
<dbReference type="InterPro" id="IPR000504">
    <property type="entry name" value="RRM_dom"/>
</dbReference>
<keyword evidence="4" id="KW-1185">Reference proteome</keyword>
<dbReference type="SMART" id="SM00360">
    <property type="entry name" value="RRM"/>
    <property type="match status" value="1"/>
</dbReference>
<dbReference type="InterPro" id="IPR035979">
    <property type="entry name" value="RBD_domain_sf"/>
</dbReference>
<dbReference type="Gene3D" id="3.30.70.330">
    <property type="match status" value="1"/>
</dbReference>
<evidence type="ECO:0000313" key="3">
    <source>
        <dbReference type="EnsemblMetazoa" id="PPA03628.1"/>
    </source>
</evidence>
<sequence length="126" mass="13656">MDEEDTIVAAPDTSEAAQEADSEDTGRSVYVGYLPHETDEDTLKVFMAQAGEVTSVRIVRNAETGPGKGYGIVEFADPPVAKNAIDNLNGAMFQGRAIRVKLASDLTEHQRDGLVSKEKKEEEEGE</sequence>
<dbReference type="GO" id="GO:0005634">
    <property type="term" value="C:nucleus"/>
    <property type="evidence" value="ECO:0000318"/>
    <property type="project" value="GO_Central"/>
</dbReference>
<evidence type="ECO:0000313" key="4">
    <source>
        <dbReference type="Proteomes" id="UP000005239"/>
    </source>
</evidence>
<dbReference type="PANTHER" id="PTHR48024:SF56">
    <property type="entry name" value="HETEROGENEOUS NUCLEAR RIBONUCLEOPROTEIN A0"/>
    <property type="match status" value="1"/>
</dbReference>
<dbReference type="Pfam" id="PF00076">
    <property type="entry name" value="RRM_1"/>
    <property type="match status" value="1"/>
</dbReference>
<reference evidence="4" key="1">
    <citation type="journal article" date="2008" name="Nat. Genet.">
        <title>The Pristionchus pacificus genome provides a unique perspective on nematode lifestyle and parasitism.</title>
        <authorList>
            <person name="Dieterich C."/>
            <person name="Clifton S.W."/>
            <person name="Schuster L.N."/>
            <person name="Chinwalla A."/>
            <person name="Delehaunty K."/>
            <person name="Dinkelacker I."/>
            <person name="Fulton L."/>
            <person name="Fulton R."/>
            <person name="Godfrey J."/>
            <person name="Minx P."/>
            <person name="Mitreva M."/>
            <person name="Roeseler W."/>
            <person name="Tian H."/>
            <person name="Witte H."/>
            <person name="Yang S.P."/>
            <person name="Wilson R.K."/>
            <person name="Sommer R.J."/>
        </authorList>
    </citation>
    <scope>NUCLEOTIDE SEQUENCE [LARGE SCALE GENOMIC DNA]</scope>
    <source>
        <strain evidence="4">PS312</strain>
    </source>
</reference>
<proteinExistence type="predicted"/>
<dbReference type="PANTHER" id="PTHR48024">
    <property type="entry name" value="GEO13361P1-RELATED"/>
    <property type="match status" value="1"/>
</dbReference>
<accession>A0A2A6CPS8</accession>
<dbReference type="EnsemblMetazoa" id="PPA03628.1">
    <property type="protein sequence ID" value="PPA03628.1"/>
    <property type="gene ID" value="WBGene00093182"/>
</dbReference>
<dbReference type="GO" id="GO:0003729">
    <property type="term" value="F:mRNA binding"/>
    <property type="evidence" value="ECO:0000318"/>
    <property type="project" value="GO_Central"/>
</dbReference>
<dbReference type="InterPro" id="IPR050886">
    <property type="entry name" value="RNA-binding_reg"/>
</dbReference>
<dbReference type="PROSITE" id="PS50102">
    <property type="entry name" value="RRM"/>
    <property type="match status" value="1"/>
</dbReference>
<dbReference type="SUPFAM" id="SSF54928">
    <property type="entry name" value="RNA-binding domain, RBD"/>
    <property type="match status" value="1"/>
</dbReference>
<name>A0A2A6CPS8_PRIPA</name>
<feature type="region of interest" description="Disordered" evidence="2">
    <location>
        <begin position="1"/>
        <end position="25"/>
    </location>
</feature>
<evidence type="ECO:0000256" key="1">
    <source>
        <dbReference type="ARBA" id="ARBA00022884"/>
    </source>
</evidence>
<evidence type="ECO:0000256" key="2">
    <source>
        <dbReference type="SAM" id="MobiDB-lite"/>
    </source>
</evidence>
<gene>
    <name evidence="3" type="primary">WBGene00093182</name>
</gene>
<protein>
    <submittedName>
        <fullName evidence="3">RNA binding protein</fullName>
    </submittedName>
</protein>
<organism evidence="3 4">
    <name type="scientific">Pristionchus pacificus</name>
    <name type="common">Parasitic nematode worm</name>
    <dbReference type="NCBI Taxonomy" id="54126"/>
    <lineage>
        <taxon>Eukaryota</taxon>
        <taxon>Metazoa</taxon>
        <taxon>Ecdysozoa</taxon>
        <taxon>Nematoda</taxon>
        <taxon>Chromadorea</taxon>
        <taxon>Rhabditida</taxon>
        <taxon>Rhabditina</taxon>
        <taxon>Diplogasteromorpha</taxon>
        <taxon>Diplogasteroidea</taxon>
        <taxon>Neodiplogasteridae</taxon>
        <taxon>Pristionchus</taxon>
    </lineage>
</organism>
<reference evidence="3" key="2">
    <citation type="submission" date="2022-06" db="UniProtKB">
        <authorList>
            <consortium name="EnsemblMetazoa"/>
        </authorList>
    </citation>
    <scope>IDENTIFICATION</scope>
    <source>
        <strain evidence="3">PS312</strain>
    </source>
</reference>
<dbReference type="AlphaFoldDB" id="A0A2A6CPS8"/>
<accession>A0A8R1Y9X1</accession>
<dbReference type="Proteomes" id="UP000005239">
    <property type="component" value="Unassembled WGS sequence"/>
</dbReference>
<keyword evidence="1" id="KW-0694">RNA-binding</keyword>